<sequence>MDRFPDIRDFIRFGPTKSSTMFNFLFGNSKLKNALRHGAVIIDLRSPGEFDQGRIPDSINIPSDRISINLSRIKAMNVPIILTGYSDSIREARYKLESHGVKEVYSGGHWTSVLKIVRSL</sequence>
<gene>
    <name evidence="2" type="ORF">LZZ85_19245</name>
</gene>
<keyword evidence="3" id="KW-1185">Reference proteome</keyword>
<reference evidence="2" key="1">
    <citation type="submission" date="2022-01" db="EMBL/GenBank/DDBJ databases">
        <authorList>
            <person name="Jo J.-H."/>
            <person name="Im W.-T."/>
        </authorList>
    </citation>
    <scope>NUCLEOTIDE SEQUENCE</scope>
    <source>
        <strain evidence="2">NA20</strain>
    </source>
</reference>
<dbReference type="CDD" id="cd00158">
    <property type="entry name" value="RHOD"/>
    <property type="match status" value="1"/>
</dbReference>
<dbReference type="PROSITE" id="PS50206">
    <property type="entry name" value="RHODANESE_3"/>
    <property type="match status" value="1"/>
</dbReference>
<dbReference type="EMBL" id="JAKLTR010000013">
    <property type="protein sequence ID" value="MCG2616444.1"/>
    <property type="molecule type" value="Genomic_DNA"/>
</dbReference>
<feature type="domain" description="Rhodanese" evidence="1">
    <location>
        <begin position="35"/>
        <end position="112"/>
    </location>
</feature>
<evidence type="ECO:0000259" key="1">
    <source>
        <dbReference type="PROSITE" id="PS50206"/>
    </source>
</evidence>
<dbReference type="RefSeq" id="WP_237874980.1">
    <property type="nucleotide sequence ID" value="NZ_JAKLTR010000013.1"/>
</dbReference>
<name>A0ABS9KVS0_9BACT</name>
<dbReference type="Proteomes" id="UP001165367">
    <property type="component" value="Unassembled WGS sequence"/>
</dbReference>
<evidence type="ECO:0000313" key="3">
    <source>
        <dbReference type="Proteomes" id="UP001165367"/>
    </source>
</evidence>
<dbReference type="InterPro" id="IPR036873">
    <property type="entry name" value="Rhodanese-like_dom_sf"/>
</dbReference>
<dbReference type="Gene3D" id="3.40.250.10">
    <property type="entry name" value="Rhodanese-like domain"/>
    <property type="match status" value="1"/>
</dbReference>
<evidence type="ECO:0000313" key="2">
    <source>
        <dbReference type="EMBL" id="MCG2616444.1"/>
    </source>
</evidence>
<protein>
    <submittedName>
        <fullName evidence="2">Rhodanese-like domain-containing protein</fullName>
    </submittedName>
</protein>
<dbReference type="Pfam" id="PF00581">
    <property type="entry name" value="Rhodanese"/>
    <property type="match status" value="1"/>
</dbReference>
<comment type="caution">
    <text evidence="2">The sequence shown here is derived from an EMBL/GenBank/DDBJ whole genome shotgun (WGS) entry which is preliminary data.</text>
</comment>
<proteinExistence type="predicted"/>
<organism evidence="2 3">
    <name type="scientific">Terrimonas ginsenosidimutans</name>
    <dbReference type="NCBI Taxonomy" id="2908004"/>
    <lineage>
        <taxon>Bacteria</taxon>
        <taxon>Pseudomonadati</taxon>
        <taxon>Bacteroidota</taxon>
        <taxon>Chitinophagia</taxon>
        <taxon>Chitinophagales</taxon>
        <taxon>Chitinophagaceae</taxon>
        <taxon>Terrimonas</taxon>
    </lineage>
</organism>
<dbReference type="InterPro" id="IPR001763">
    <property type="entry name" value="Rhodanese-like_dom"/>
</dbReference>
<accession>A0ABS9KVS0</accession>
<dbReference type="SUPFAM" id="SSF52821">
    <property type="entry name" value="Rhodanese/Cell cycle control phosphatase"/>
    <property type="match status" value="1"/>
</dbReference>